<dbReference type="Gene3D" id="1.10.443.10">
    <property type="entry name" value="Intergrase catalytic core"/>
    <property type="match status" value="1"/>
</dbReference>
<dbReference type="InterPro" id="IPR011010">
    <property type="entry name" value="DNA_brk_join_enz"/>
</dbReference>
<evidence type="ECO:0000313" key="7">
    <source>
        <dbReference type="Proteomes" id="UP001596282"/>
    </source>
</evidence>
<keyword evidence="7" id="KW-1185">Reference proteome</keyword>
<proteinExistence type="inferred from homology"/>
<evidence type="ECO:0000313" key="6">
    <source>
        <dbReference type="EMBL" id="MFC6180309.1"/>
    </source>
</evidence>
<dbReference type="Gene3D" id="1.10.150.130">
    <property type="match status" value="1"/>
</dbReference>
<keyword evidence="2" id="KW-0229">DNA integration</keyword>
<dbReference type="PANTHER" id="PTHR30349">
    <property type="entry name" value="PHAGE INTEGRASE-RELATED"/>
    <property type="match status" value="1"/>
</dbReference>
<accession>A0ABW1RXX7</accession>
<evidence type="ECO:0000259" key="5">
    <source>
        <dbReference type="PROSITE" id="PS51898"/>
    </source>
</evidence>
<dbReference type="CDD" id="cd00397">
    <property type="entry name" value="DNA_BRE_C"/>
    <property type="match status" value="1"/>
</dbReference>
<organism evidence="6 7">
    <name type="scientific">Lactiplantibacillus daowaiensis</name>
    <dbReference type="NCBI Taxonomy" id="2559918"/>
    <lineage>
        <taxon>Bacteria</taxon>
        <taxon>Bacillati</taxon>
        <taxon>Bacillota</taxon>
        <taxon>Bacilli</taxon>
        <taxon>Lactobacillales</taxon>
        <taxon>Lactobacillaceae</taxon>
        <taxon>Lactiplantibacillus</taxon>
    </lineage>
</organism>
<keyword evidence="4" id="KW-0233">DNA recombination</keyword>
<evidence type="ECO:0000256" key="1">
    <source>
        <dbReference type="ARBA" id="ARBA00008857"/>
    </source>
</evidence>
<sequence>MRGWKALKKHPGLFEYETKKGKKYGIRRGYTNADHKTVYWSKSGFTNWREADISLKQFEAKLSAGELTESLTGDVTLESYYQKIKKRNVELGKWRPNTVLQKEAYWKNHLSPIFGKKRLSDITRQSYQHFIDGLIKKGYAKNTIVTTNSLMQIIMNDAELNDVIPKNKLRSISIDGGAQPADVSLNEKDFDTIMKKAKEIFSPYKYGMILLLTLGERREELVGLRYSSFKFDKWNGEDICAITFSTGRTRGEINGGALKNESSYRTIYVRGEMEKLCRYMITASKNICARVNRHITEDSFLLVNDKTGMPVYPAYPNKLLEKVQKETGIHVHPHVFRHYFATMAMTSGQVETDVMHWLGHSSLKMTQSYTRENVRGALNVFDGMQPTLLVDNKIDKNA</sequence>
<comment type="similarity">
    <text evidence="1">Belongs to the 'phage' integrase family.</text>
</comment>
<gene>
    <name evidence="6" type="ORF">ACFP5Y_03615</name>
</gene>
<dbReference type="PROSITE" id="PS51898">
    <property type="entry name" value="TYR_RECOMBINASE"/>
    <property type="match status" value="1"/>
</dbReference>
<dbReference type="InterPro" id="IPR002104">
    <property type="entry name" value="Integrase_catalytic"/>
</dbReference>
<evidence type="ECO:0000256" key="2">
    <source>
        <dbReference type="ARBA" id="ARBA00022908"/>
    </source>
</evidence>
<feature type="domain" description="Tyr recombinase" evidence="5">
    <location>
        <begin position="178"/>
        <end position="382"/>
    </location>
</feature>
<dbReference type="Pfam" id="PF14659">
    <property type="entry name" value="Phage_int_SAM_3"/>
    <property type="match status" value="1"/>
</dbReference>
<keyword evidence="3" id="KW-0238">DNA-binding</keyword>
<comment type="caution">
    <text evidence="6">The sequence shown here is derived from an EMBL/GenBank/DDBJ whole genome shotgun (WGS) entry which is preliminary data.</text>
</comment>
<dbReference type="InterPro" id="IPR010998">
    <property type="entry name" value="Integrase_recombinase_N"/>
</dbReference>
<dbReference type="SUPFAM" id="SSF56349">
    <property type="entry name" value="DNA breaking-rejoining enzymes"/>
    <property type="match status" value="1"/>
</dbReference>
<protein>
    <submittedName>
        <fullName evidence="6">Tyrosine-type recombinase/integrase</fullName>
    </submittedName>
</protein>
<dbReference type="InterPro" id="IPR013762">
    <property type="entry name" value="Integrase-like_cat_sf"/>
</dbReference>
<dbReference type="Pfam" id="PF00589">
    <property type="entry name" value="Phage_integrase"/>
    <property type="match status" value="1"/>
</dbReference>
<evidence type="ECO:0000256" key="3">
    <source>
        <dbReference type="ARBA" id="ARBA00023125"/>
    </source>
</evidence>
<dbReference type="RefSeq" id="WP_137627689.1">
    <property type="nucleotide sequence ID" value="NZ_BJDJ01000003.1"/>
</dbReference>
<dbReference type="InterPro" id="IPR004107">
    <property type="entry name" value="Integrase_SAM-like_N"/>
</dbReference>
<dbReference type="Proteomes" id="UP001596282">
    <property type="component" value="Unassembled WGS sequence"/>
</dbReference>
<dbReference type="PANTHER" id="PTHR30349:SF64">
    <property type="entry name" value="PROPHAGE INTEGRASE INTD-RELATED"/>
    <property type="match status" value="1"/>
</dbReference>
<reference evidence="7" key="1">
    <citation type="journal article" date="2019" name="Int. J. Syst. Evol. Microbiol.">
        <title>The Global Catalogue of Microorganisms (GCM) 10K type strain sequencing project: providing services to taxonomists for standard genome sequencing and annotation.</title>
        <authorList>
            <consortium name="The Broad Institute Genomics Platform"/>
            <consortium name="The Broad Institute Genome Sequencing Center for Infectious Disease"/>
            <person name="Wu L."/>
            <person name="Ma J."/>
        </authorList>
    </citation>
    <scope>NUCLEOTIDE SEQUENCE [LARGE SCALE GENOMIC DNA]</scope>
    <source>
        <strain evidence="7">CCM 8933</strain>
    </source>
</reference>
<dbReference type="InterPro" id="IPR050090">
    <property type="entry name" value="Tyrosine_recombinase_XerCD"/>
</dbReference>
<dbReference type="EMBL" id="JBHSSC010000009">
    <property type="protein sequence ID" value="MFC6180309.1"/>
    <property type="molecule type" value="Genomic_DNA"/>
</dbReference>
<name>A0ABW1RXX7_9LACO</name>
<evidence type="ECO:0000256" key="4">
    <source>
        <dbReference type="ARBA" id="ARBA00023172"/>
    </source>
</evidence>